<accession>A0A6N7XML8</accession>
<proteinExistence type="predicted"/>
<reference evidence="1 2" key="1">
    <citation type="submission" date="2019-08" db="EMBL/GenBank/DDBJ databases">
        <title>In-depth cultivation of the pig gut microbiome towards novel bacterial diversity and tailored functional studies.</title>
        <authorList>
            <person name="Wylensek D."/>
            <person name="Hitch T.C.A."/>
            <person name="Clavel T."/>
        </authorList>
    </citation>
    <scope>NUCLEOTIDE SEQUENCE [LARGE SCALE GENOMIC DNA]</scope>
    <source>
        <strain evidence="1 2">WCA-MUC-591-APC-4B</strain>
    </source>
</reference>
<sequence>MDKEIAKLSALLPKIALQQYINKCLIDEIVITNNIEGVYSTRKEIGEILDDLEGKSKNRFFGLVNKYAALQSKENLSINTSQDIRNLYDEMFLSEMREEDPKDVPDGQIFRKSHVDVVSATQRVIHHGAYSRADYGLSSFIHNKRKYQSLL</sequence>
<evidence type="ECO:0000313" key="2">
    <source>
        <dbReference type="Proteomes" id="UP000469424"/>
    </source>
</evidence>
<protein>
    <submittedName>
        <fullName evidence="1">Uncharacterized protein</fullName>
    </submittedName>
</protein>
<gene>
    <name evidence="1" type="ORF">FYJ65_07805</name>
</gene>
<comment type="caution">
    <text evidence="1">The sequence shown here is derived from an EMBL/GenBank/DDBJ whole genome shotgun (WGS) entry which is preliminary data.</text>
</comment>
<keyword evidence="2" id="KW-1185">Reference proteome</keyword>
<dbReference type="InterPro" id="IPR036597">
    <property type="entry name" value="Fido-like_dom_sf"/>
</dbReference>
<evidence type="ECO:0000313" key="1">
    <source>
        <dbReference type="EMBL" id="MST71206.1"/>
    </source>
</evidence>
<name>A0A6N7XML8_9FIRM</name>
<dbReference type="Gene3D" id="1.10.3290.10">
    <property type="entry name" value="Fido-like domain"/>
    <property type="match status" value="1"/>
</dbReference>
<dbReference type="EMBL" id="VUNA01000016">
    <property type="protein sequence ID" value="MST71206.1"/>
    <property type="molecule type" value="Genomic_DNA"/>
</dbReference>
<dbReference type="AlphaFoldDB" id="A0A6N7XML8"/>
<organism evidence="1 2">
    <name type="scientific">Mogibacterium kristiansenii</name>
    <dbReference type="NCBI Taxonomy" id="2606708"/>
    <lineage>
        <taxon>Bacteria</taxon>
        <taxon>Bacillati</taxon>
        <taxon>Bacillota</taxon>
        <taxon>Clostridia</taxon>
        <taxon>Peptostreptococcales</taxon>
        <taxon>Anaerovoracaceae</taxon>
        <taxon>Mogibacterium</taxon>
    </lineage>
</organism>
<dbReference type="RefSeq" id="WP_154554767.1">
    <property type="nucleotide sequence ID" value="NZ_VUNA01000016.1"/>
</dbReference>
<dbReference type="Proteomes" id="UP000469424">
    <property type="component" value="Unassembled WGS sequence"/>
</dbReference>